<dbReference type="HOGENOM" id="CLU_2700677_0_0_5"/>
<reference evidence="1 2" key="1">
    <citation type="journal article" date="2011" name="Mol. Biol. Evol.">
        <title>Phylogenomic evidence for the presence of a flagellum and cbb3 oxidase in the free-living mitochondrial ancestor.</title>
        <authorList>
            <person name="Sassera D."/>
            <person name="Lo N."/>
            <person name="Epis S."/>
            <person name="D'Auria G."/>
            <person name="Montagna M."/>
            <person name="Comandatore F."/>
            <person name="Horner D."/>
            <person name="Pereto J."/>
            <person name="Luciano A.M."/>
            <person name="Franciosi F."/>
            <person name="Ferri E."/>
            <person name="Crotti E."/>
            <person name="Bazzocchi C."/>
            <person name="Daffonchio D."/>
            <person name="Sacchi L."/>
            <person name="Moya A."/>
            <person name="Latorre A."/>
            <person name="Bandi C."/>
        </authorList>
    </citation>
    <scope>NUCLEOTIDE SEQUENCE [LARGE SCALE GENOMIC DNA]</scope>
    <source>
        <strain evidence="1 2">IricVA</strain>
    </source>
</reference>
<proteinExistence type="predicted"/>
<dbReference type="EMBL" id="CP002130">
    <property type="protein sequence ID" value="AEI88577.1"/>
    <property type="molecule type" value="Genomic_DNA"/>
</dbReference>
<gene>
    <name evidence="1" type="ordered locus">midi_00261</name>
</gene>
<keyword evidence="2" id="KW-1185">Reference proteome</keyword>
<organism evidence="1 2">
    <name type="scientific">Midichloria mitochondrii (strain IricVA)</name>
    <dbReference type="NCBI Taxonomy" id="696127"/>
    <lineage>
        <taxon>Bacteria</taxon>
        <taxon>Pseudomonadati</taxon>
        <taxon>Pseudomonadota</taxon>
        <taxon>Alphaproteobacteria</taxon>
        <taxon>Rickettsiales</taxon>
        <taxon>Candidatus Midichloriaceae</taxon>
        <taxon>Candidatus Midichloria</taxon>
    </lineage>
</organism>
<dbReference type="AlphaFoldDB" id="F7XV78"/>
<protein>
    <submittedName>
        <fullName evidence="1">Putative cytoplasmic protein</fullName>
    </submittedName>
</protein>
<accession>F7XV78</accession>
<evidence type="ECO:0000313" key="1">
    <source>
        <dbReference type="EMBL" id="AEI88577.1"/>
    </source>
</evidence>
<dbReference type="Proteomes" id="UP000006639">
    <property type="component" value="Chromosome"/>
</dbReference>
<dbReference type="KEGG" id="mmn:midi_00261"/>
<name>F7XV78_MIDMI</name>
<sequence>MEPAKKKLIKETKKQLKWAFGQSTKYLLWNFLIAYPVRMRSYIHLSVLHDELDIDMLNILKMNSLMRLRKRLD</sequence>
<evidence type="ECO:0000313" key="2">
    <source>
        <dbReference type="Proteomes" id="UP000006639"/>
    </source>
</evidence>